<organism evidence="2 3">
    <name type="scientific">Amycolatopsis sulphurea</name>
    <dbReference type="NCBI Taxonomy" id="76022"/>
    <lineage>
        <taxon>Bacteria</taxon>
        <taxon>Bacillati</taxon>
        <taxon>Actinomycetota</taxon>
        <taxon>Actinomycetes</taxon>
        <taxon>Pseudonocardiales</taxon>
        <taxon>Pseudonocardiaceae</taxon>
        <taxon>Amycolatopsis</taxon>
    </lineage>
</organism>
<comment type="caution">
    <text evidence="2">The sequence shown here is derived from an EMBL/GenBank/DDBJ whole genome shotgun (WGS) entry which is preliminary data.</text>
</comment>
<sequence length="186" mass="20214">MRGRLAYHHGMSGPRWLTDHEQRVWRAYAGASAILQTHLEGQLQRDSGMPHTYYEVLVALSEAPGRRLRMSELAAVRGSSRSRLSHAVARLEAKSWVTRESCPTDKRGAWAVLTDAGLAALEAAAPGHVAAVRETLFDPLTPEQVRQLGEISEAILAALRPRCDAARAAEEAAECEAGVLELPKSG</sequence>
<dbReference type="Gene3D" id="1.10.10.10">
    <property type="entry name" value="Winged helix-like DNA-binding domain superfamily/Winged helix DNA-binding domain"/>
    <property type="match status" value="1"/>
</dbReference>
<dbReference type="GO" id="GO:0003700">
    <property type="term" value="F:DNA-binding transcription factor activity"/>
    <property type="evidence" value="ECO:0007669"/>
    <property type="project" value="InterPro"/>
</dbReference>
<dbReference type="InterPro" id="IPR039422">
    <property type="entry name" value="MarR/SlyA-like"/>
</dbReference>
<dbReference type="EMBL" id="PDJK01000001">
    <property type="protein sequence ID" value="PFG57021.1"/>
    <property type="molecule type" value="Genomic_DNA"/>
</dbReference>
<keyword evidence="2" id="KW-0238">DNA-binding</keyword>
<evidence type="ECO:0000313" key="2">
    <source>
        <dbReference type="EMBL" id="PFG57021.1"/>
    </source>
</evidence>
<dbReference type="SUPFAM" id="SSF46785">
    <property type="entry name" value="Winged helix' DNA-binding domain"/>
    <property type="match status" value="1"/>
</dbReference>
<feature type="domain" description="HTH marR-type" evidence="1">
    <location>
        <begin position="21"/>
        <end position="157"/>
    </location>
</feature>
<accession>A0A2A9G288</accession>
<evidence type="ECO:0000313" key="3">
    <source>
        <dbReference type="Proteomes" id="UP000243542"/>
    </source>
</evidence>
<gene>
    <name evidence="2" type="ORF">ATK36_0567</name>
</gene>
<dbReference type="GO" id="GO:0003677">
    <property type="term" value="F:DNA binding"/>
    <property type="evidence" value="ECO:0007669"/>
    <property type="project" value="UniProtKB-KW"/>
</dbReference>
<evidence type="ECO:0000259" key="1">
    <source>
        <dbReference type="PROSITE" id="PS50995"/>
    </source>
</evidence>
<reference evidence="2 3" key="1">
    <citation type="submission" date="2017-10" db="EMBL/GenBank/DDBJ databases">
        <title>Sequencing the genomes of 1000 actinobacteria strains.</title>
        <authorList>
            <person name="Klenk H.-P."/>
        </authorList>
    </citation>
    <scope>NUCLEOTIDE SEQUENCE [LARGE SCALE GENOMIC DNA]</scope>
    <source>
        <strain evidence="2 3">DSM 46092</strain>
    </source>
</reference>
<dbReference type="InterPro" id="IPR036390">
    <property type="entry name" value="WH_DNA-bd_sf"/>
</dbReference>
<protein>
    <submittedName>
        <fullName evidence="2">DNA-binding MarR family transcriptional regulator</fullName>
    </submittedName>
</protein>
<dbReference type="InterPro" id="IPR000835">
    <property type="entry name" value="HTH_MarR-typ"/>
</dbReference>
<name>A0A2A9G288_9PSEU</name>
<dbReference type="PANTHER" id="PTHR33164">
    <property type="entry name" value="TRANSCRIPTIONAL REGULATOR, MARR FAMILY"/>
    <property type="match status" value="1"/>
</dbReference>
<dbReference type="GO" id="GO:0006950">
    <property type="term" value="P:response to stress"/>
    <property type="evidence" value="ECO:0007669"/>
    <property type="project" value="TreeGrafter"/>
</dbReference>
<dbReference type="Pfam" id="PF12802">
    <property type="entry name" value="MarR_2"/>
    <property type="match status" value="1"/>
</dbReference>
<dbReference type="AlphaFoldDB" id="A0A2A9G288"/>
<dbReference type="PROSITE" id="PS50995">
    <property type="entry name" value="HTH_MARR_2"/>
    <property type="match status" value="1"/>
</dbReference>
<dbReference type="PANTHER" id="PTHR33164:SF99">
    <property type="entry name" value="MARR FAMILY REGULATORY PROTEIN"/>
    <property type="match status" value="1"/>
</dbReference>
<dbReference type="SMART" id="SM00347">
    <property type="entry name" value="HTH_MARR"/>
    <property type="match status" value="1"/>
</dbReference>
<dbReference type="InterPro" id="IPR036388">
    <property type="entry name" value="WH-like_DNA-bd_sf"/>
</dbReference>
<keyword evidence="3" id="KW-1185">Reference proteome</keyword>
<dbReference type="Proteomes" id="UP000243542">
    <property type="component" value="Unassembled WGS sequence"/>
</dbReference>
<proteinExistence type="predicted"/>